<name>A0ABN1IWE4_9CLOT</name>
<feature type="domain" description="SAM-dependent MTase RsmB/NOP-type" evidence="14">
    <location>
        <begin position="167"/>
        <end position="439"/>
    </location>
</feature>
<dbReference type="InterPro" id="IPR006027">
    <property type="entry name" value="NusB_RsmB_TIM44"/>
</dbReference>
<feature type="binding site" evidence="13">
    <location>
        <position position="281"/>
    </location>
    <ligand>
        <name>S-adenosyl-L-methionine</name>
        <dbReference type="ChEBI" id="CHEBI:59789"/>
    </ligand>
</feature>
<proteinExistence type="inferred from homology"/>
<evidence type="ECO:0000256" key="3">
    <source>
        <dbReference type="ARBA" id="ARBA00012140"/>
    </source>
</evidence>
<reference evidence="15 16" key="1">
    <citation type="journal article" date="2019" name="Int. J. Syst. Evol. Microbiol.">
        <title>The Global Catalogue of Microorganisms (GCM) 10K type strain sequencing project: providing services to taxonomists for standard genome sequencing and annotation.</title>
        <authorList>
            <consortium name="The Broad Institute Genomics Platform"/>
            <consortium name="The Broad Institute Genome Sequencing Center for Infectious Disease"/>
            <person name="Wu L."/>
            <person name="Ma J."/>
        </authorList>
    </citation>
    <scope>NUCLEOTIDE SEQUENCE [LARGE SCALE GENOMIC DNA]</scope>
    <source>
        <strain evidence="15 16">JCM 1405</strain>
    </source>
</reference>
<feature type="binding site" evidence="13">
    <location>
        <position position="308"/>
    </location>
    <ligand>
        <name>S-adenosyl-L-methionine</name>
        <dbReference type="ChEBI" id="CHEBI:59789"/>
    </ligand>
</feature>
<keyword evidence="6 13" id="KW-0489">Methyltransferase</keyword>
<dbReference type="NCBIfam" id="TIGR00563">
    <property type="entry name" value="rsmB"/>
    <property type="match status" value="1"/>
</dbReference>
<sequence length="442" mass="50636">MTNSRKIALDVLYDVFYKDAYSNISLGNSLNKYDLKDVDKGLITEIVYGTIKYRYTIDKILSNFLRDDIKKMDKQILNILRIGIYQLRYLDKVPSFAAVNECVEISKEKSKKSSGLVNGVLRNYLRNKDKDFSIGNEVEKLSFQYSFPEWIVNLFIKQYGIVECKNILEGLNMRPNVTLRVNNLKSNYEEVWDRLIENNYNIEEGVICPEAINIVKGRNVEANPLFKEGYVTVQDESAMLVAPALALEEGMTVLDLCSAPGGKTTHICEIMNNTGRVKAFDLHQNKLSLIEDNLNRLGINNISLEVMDATIYNSKLENIADRVLIDVPCSGLGIIRKKPEIKYTKENKSLKALTKIQKNIMYNAAKYVKEGGILLYSTCTLNKEENEDNVKWFLKNNKDFQIEPIYFGERENLLYDNGLLTILPNENMDGFFIAKLRKQSGR</sequence>
<evidence type="ECO:0000256" key="8">
    <source>
        <dbReference type="ARBA" id="ARBA00022691"/>
    </source>
</evidence>
<dbReference type="InterPro" id="IPR029063">
    <property type="entry name" value="SAM-dependent_MTases_sf"/>
</dbReference>
<evidence type="ECO:0000256" key="5">
    <source>
        <dbReference type="ARBA" id="ARBA00022552"/>
    </source>
</evidence>
<feature type="binding site" evidence="13">
    <location>
        <begin position="257"/>
        <end position="263"/>
    </location>
    <ligand>
        <name>S-adenosyl-L-methionine</name>
        <dbReference type="ChEBI" id="CHEBI:59789"/>
    </ligand>
</feature>
<keyword evidence="9 13" id="KW-0694">RNA-binding</keyword>
<dbReference type="Proteomes" id="UP001500339">
    <property type="component" value="Unassembled WGS sequence"/>
</dbReference>
<dbReference type="PANTHER" id="PTHR22807">
    <property type="entry name" value="NOP2 YEAST -RELATED NOL1/NOP2/FMU SUN DOMAIN-CONTAINING"/>
    <property type="match status" value="1"/>
</dbReference>
<comment type="subcellular location">
    <subcellularLocation>
        <location evidence="2">Cytoplasm</location>
    </subcellularLocation>
</comment>
<dbReference type="InterPro" id="IPR049560">
    <property type="entry name" value="MeTrfase_RsmB-F_NOP2_cat"/>
</dbReference>
<dbReference type="InterPro" id="IPR054728">
    <property type="entry name" value="RsmB-like_ferredoxin"/>
</dbReference>
<evidence type="ECO:0000256" key="13">
    <source>
        <dbReference type="PROSITE-ProRule" id="PRU01023"/>
    </source>
</evidence>
<dbReference type="Pfam" id="PF22458">
    <property type="entry name" value="RsmF-B_ferredox"/>
    <property type="match status" value="1"/>
</dbReference>
<protein>
    <recommendedName>
        <fullName evidence="3">16S rRNA (cytosine(967)-C(5))-methyltransferase</fullName>
        <ecNumber evidence="3">2.1.1.176</ecNumber>
    </recommendedName>
    <alternativeName>
        <fullName evidence="10">16S rRNA m5C967 methyltransferase</fullName>
    </alternativeName>
    <alternativeName>
        <fullName evidence="11">rRNA (cytosine-C(5)-)-methyltransferase RsmB</fullName>
    </alternativeName>
</protein>
<evidence type="ECO:0000256" key="1">
    <source>
        <dbReference type="ARBA" id="ARBA00002724"/>
    </source>
</evidence>
<dbReference type="InterPro" id="IPR004573">
    <property type="entry name" value="rRNA_ssu_MeTfrase_B"/>
</dbReference>
<comment type="function">
    <text evidence="1">Specifically methylates the cytosine at position 967 (m5C967) of 16S rRNA.</text>
</comment>
<dbReference type="Pfam" id="PF01189">
    <property type="entry name" value="Methyltr_RsmB-F"/>
    <property type="match status" value="1"/>
</dbReference>
<dbReference type="Gene3D" id="1.10.940.10">
    <property type="entry name" value="NusB-like"/>
    <property type="match status" value="1"/>
</dbReference>
<evidence type="ECO:0000313" key="16">
    <source>
        <dbReference type="Proteomes" id="UP001500339"/>
    </source>
</evidence>
<dbReference type="RefSeq" id="WP_343768319.1">
    <property type="nucleotide sequence ID" value="NZ_BAAACF010000001.1"/>
</dbReference>
<feature type="binding site" evidence="13">
    <location>
        <position position="326"/>
    </location>
    <ligand>
        <name>S-adenosyl-L-methionine</name>
        <dbReference type="ChEBI" id="CHEBI:59789"/>
    </ligand>
</feature>
<dbReference type="PROSITE" id="PS51686">
    <property type="entry name" value="SAM_MT_RSMB_NOP"/>
    <property type="match status" value="1"/>
</dbReference>
<evidence type="ECO:0000256" key="7">
    <source>
        <dbReference type="ARBA" id="ARBA00022679"/>
    </source>
</evidence>
<evidence type="ECO:0000256" key="2">
    <source>
        <dbReference type="ARBA" id="ARBA00004496"/>
    </source>
</evidence>
<evidence type="ECO:0000256" key="12">
    <source>
        <dbReference type="ARBA" id="ARBA00047283"/>
    </source>
</evidence>
<dbReference type="Pfam" id="PF01029">
    <property type="entry name" value="NusB"/>
    <property type="match status" value="1"/>
</dbReference>
<keyword evidence="7 13" id="KW-0808">Transferase</keyword>
<evidence type="ECO:0000313" key="15">
    <source>
        <dbReference type="EMBL" id="GAA0722777.1"/>
    </source>
</evidence>
<dbReference type="PANTHER" id="PTHR22807:SF53">
    <property type="entry name" value="RIBOSOMAL RNA SMALL SUBUNIT METHYLTRANSFERASE B-RELATED"/>
    <property type="match status" value="1"/>
</dbReference>
<dbReference type="NCBIfam" id="NF011494">
    <property type="entry name" value="PRK14902.1"/>
    <property type="match status" value="1"/>
</dbReference>
<dbReference type="SUPFAM" id="SSF48013">
    <property type="entry name" value="NusB-like"/>
    <property type="match status" value="1"/>
</dbReference>
<evidence type="ECO:0000256" key="9">
    <source>
        <dbReference type="ARBA" id="ARBA00022884"/>
    </source>
</evidence>
<gene>
    <name evidence="15" type="primary">rsmB</name>
    <name evidence="15" type="ORF">GCM10008905_14640</name>
</gene>
<comment type="similarity">
    <text evidence="13">Belongs to the class I-like SAM-binding methyltransferase superfamily. RsmB/NOP family.</text>
</comment>
<comment type="catalytic activity">
    <reaction evidence="12">
        <text>cytidine(967) in 16S rRNA + S-adenosyl-L-methionine = 5-methylcytidine(967) in 16S rRNA + S-adenosyl-L-homocysteine + H(+)</text>
        <dbReference type="Rhea" id="RHEA:42748"/>
        <dbReference type="Rhea" id="RHEA-COMP:10219"/>
        <dbReference type="Rhea" id="RHEA-COMP:10220"/>
        <dbReference type="ChEBI" id="CHEBI:15378"/>
        <dbReference type="ChEBI" id="CHEBI:57856"/>
        <dbReference type="ChEBI" id="CHEBI:59789"/>
        <dbReference type="ChEBI" id="CHEBI:74483"/>
        <dbReference type="ChEBI" id="CHEBI:82748"/>
        <dbReference type="EC" id="2.1.1.176"/>
    </reaction>
</comment>
<dbReference type="Gene3D" id="3.40.50.150">
    <property type="entry name" value="Vaccinia Virus protein VP39"/>
    <property type="match status" value="1"/>
</dbReference>
<evidence type="ECO:0000256" key="4">
    <source>
        <dbReference type="ARBA" id="ARBA00022490"/>
    </source>
</evidence>
<evidence type="ECO:0000259" key="14">
    <source>
        <dbReference type="PROSITE" id="PS51686"/>
    </source>
</evidence>
<dbReference type="PRINTS" id="PR02008">
    <property type="entry name" value="RCMTFAMILY"/>
</dbReference>
<feature type="active site" description="Nucleophile" evidence="13">
    <location>
        <position position="379"/>
    </location>
</feature>
<evidence type="ECO:0000256" key="6">
    <source>
        <dbReference type="ARBA" id="ARBA00022603"/>
    </source>
</evidence>
<dbReference type="EC" id="2.1.1.176" evidence="3"/>
<dbReference type="EMBL" id="BAAACF010000001">
    <property type="protein sequence ID" value="GAA0722777.1"/>
    <property type="molecule type" value="Genomic_DNA"/>
</dbReference>
<keyword evidence="5" id="KW-0698">rRNA processing</keyword>
<organism evidence="15 16">
    <name type="scientific">Clostridium malenominatum</name>
    <dbReference type="NCBI Taxonomy" id="1539"/>
    <lineage>
        <taxon>Bacteria</taxon>
        <taxon>Bacillati</taxon>
        <taxon>Bacillota</taxon>
        <taxon>Clostridia</taxon>
        <taxon>Eubacteriales</taxon>
        <taxon>Clostridiaceae</taxon>
        <taxon>Clostridium</taxon>
    </lineage>
</organism>
<dbReference type="InterPro" id="IPR001678">
    <property type="entry name" value="MeTrfase_RsmB-F_NOP2_dom"/>
</dbReference>
<comment type="caution">
    <text evidence="15">The sequence shown here is derived from an EMBL/GenBank/DDBJ whole genome shotgun (WGS) entry which is preliminary data.</text>
</comment>
<dbReference type="SUPFAM" id="SSF53335">
    <property type="entry name" value="S-adenosyl-L-methionine-dependent methyltransferases"/>
    <property type="match status" value="1"/>
</dbReference>
<accession>A0ABN1IWE4</accession>
<keyword evidence="8 13" id="KW-0949">S-adenosyl-L-methionine</keyword>
<keyword evidence="16" id="KW-1185">Reference proteome</keyword>
<dbReference type="InterPro" id="IPR035926">
    <property type="entry name" value="NusB-like_sf"/>
</dbReference>
<dbReference type="InterPro" id="IPR023267">
    <property type="entry name" value="RCMT"/>
</dbReference>
<evidence type="ECO:0000256" key="11">
    <source>
        <dbReference type="ARBA" id="ARBA00031088"/>
    </source>
</evidence>
<keyword evidence="4" id="KW-0963">Cytoplasm</keyword>
<evidence type="ECO:0000256" key="10">
    <source>
        <dbReference type="ARBA" id="ARBA00030399"/>
    </source>
</evidence>
<dbReference type="Gene3D" id="3.30.70.1170">
    <property type="entry name" value="Sun protein, domain 3"/>
    <property type="match status" value="1"/>
</dbReference>